<dbReference type="Proteomes" id="UP000008311">
    <property type="component" value="Unassembled WGS sequence"/>
</dbReference>
<dbReference type="EMBL" id="EQ973939">
    <property type="protein sequence ID" value="EEF37848.1"/>
    <property type="molecule type" value="Genomic_DNA"/>
</dbReference>
<keyword evidence="2" id="KW-1185">Reference proteome</keyword>
<accession>B9SEV2</accession>
<dbReference type="InParanoid" id="B9SEV2"/>
<dbReference type="AlphaFoldDB" id="B9SEV2"/>
<evidence type="ECO:0000313" key="2">
    <source>
        <dbReference type="Proteomes" id="UP000008311"/>
    </source>
</evidence>
<sequence>MHISNAVFAAKEDTVEFCRKKKVAIEDNATISKGNQAAYMTEKKETSFPFMAEDADKY</sequence>
<name>B9SEV2_RICCO</name>
<reference evidence="2" key="1">
    <citation type="journal article" date="2010" name="Nat. Biotechnol.">
        <title>Draft genome sequence of the oilseed species Ricinus communis.</title>
        <authorList>
            <person name="Chan A.P."/>
            <person name="Crabtree J."/>
            <person name="Zhao Q."/>
            <person name="Lorenzi H."/>
            <person name="Orvis J."/>
            <person name="Puiu D."/>
            <person name="Melake-Berhan A."/>
            <person name="Jones K.M."/>
            <person name="Redman J."/>
            <person name="Chen G."/>
            <person name="Cahoon E.B."/>
            <person name="Gedil M."/>
            <person name="Stanke M."/>
            <person name="Haas B.J."/>
            <person name="Wortman J.R."/>
            <person name="Fraser-Liggett C.M."/>
            <person name="Ravel J."/>
            <person name="Rabinowicz P.D."/>
        </authorList>
    </citation>
    <scope>NUCLEOTIDE SEQUENCE [LARGE SCALE GENOMIC DNA]</scope>
    <source>
        <strain evidence="2">cv. Hale</strain>
    </source>
</reference>
<evidence type="ECO:0000313" key="1">
    <source>
        <dbReference type="EMBL" id="EEF37848.1"/>
    </source>
</evidence>
<proteinExistence type="predicted"/>
<protein>
    <submittedName>
        <fullName evidence="1">Uncharacterized protein</fullName>
    </submittedName>
</protein>
<gene>
    <name evidence="1" type="ORF">RCOM_0105740</name>
</gene>
<organism evidence="1 2">
    <name type="scientific">Ricinus communis</name>
    <name type="common">Castor bean</name>
    <dbReference type="NCBI Taxonomy" id="3988"/>
    <lineage>
        <taxon>Eukaryota</taxon>
        <taxon>Viridiplantae</taxon>
        <taxon>Streptophyta</taxon>
        <taxon>Embryophyta</taxon>
        <taxon>Tracheophyta</taxon>
        <taxon>Spermatophyta</taxon>
        <taxon>Magnoliopsida</taxon>
        <taxon>eudicotyledons</taxon>
        <taxon>Gunneridae</taxon>
        <taxon>Pentapetalae</taxon>
        <taxon>rosids</taxon>
        <taxon>fabids</taxon>
        <taxon>Malpighiales</taxon>
        <taxon>Euphorbiaceae</taxon>
        <taxon>Acalyphoideae</taxon>
        <taxon>Acalypheae</taxon>
        <taxon>Ricinus</taxon>
    </lineage>
</organism>